<name>A0A7Z9BPR4_9CYAN</name>
<dbReference type="PANTHER" id="PTHR31340">
    <property type="entry name" value="MITOCHONDRIAL GENOME MAINTENANCE EXONUCLEASE 1"/>
    <property type="match status" value="1"/>
</dbReference>
<comment type="caution">
    <text evidence="1">The sequence shown here is derived from an EMBL/GenBank/DDBJ whole genome shotgun (WGS) entry which is preliminary data.</text>
</comment>
<dbReference type="OrthoDB" id="420529at2"/>
<keyword evidence="2" id="KW-1185">Reference proteome</keyword>
<sequence>MKSKFWSENPLPCYFGKPTGRNGMKGIEDQRGNFQPGVTPIIDETRSPAQKAIFSNYHKKQTSESREVTNLACQIGKRGHKQIEYYLNGDPTPCPVILKRHWEHLEPVLKDIHNIRLLESYLFHHYEGYAGRVDCVGRLNDYPESVIEFKFSNSVKPTVYPEQKLQVAAYIAALNRQYGPPYGVNINHGIIITATPYEVDITSIDAQEVMKSWDNWKVRVGQFWSQQRNIA</sequence>
<dbReference type="Gene3D" id="3.90.320.10">
    <property type="match status" value="1"/>
</dbReference>
<proteinExistence type="predicted"/>
<dbReference type="AlphaFoldDB" id="A0A7Z9BPR4"/>
<evidence type="ECO:0000313" key="2">
    <source>
        <dbReference type="Proteomes" id="UP000182190"/>
    </source>
</evidence>
<dbReference type="InterPro" id="IPR011604">
    <property type="entry name" value="PDDEXK-like_dom_sf"/>
</dbReference>
<accession>A0A7Z9BPR4</accession>
<dbReference type="GO" id="GO:0008297">
    <property type="term" value="F:single-stranded DNA exodeoxyribonuclease activity"/>
    <property type="evidence" value="ECO:0007669"/>
    <property type="project" value="TreeGrafter"/>
</dbReference>
<dbReference type="PANTHER" id="PTHR31340:SF3">
    <property type="entry name" value="MITOCHONDRIAL GENOME MAINTENANCE EXONUCLEASE 1"/>
    <property type="match status" value="1"/>
</dbReference>
<gene>
    <name evidence="1" type="ORF">PL9631_110072</name>
</gene>
<reference evidence="1" key="1">
    <citation type="submission" date="2019-10" db="EMBL/GenBank/DDBJ databases">
        <authorList>
            <consortium name="Genoscope - CEA"/>
            <person name="William W."/>
        </authorList>
    </citation>
    <scope>NUCLEOTIDE SEQUENCE [LARGE SCALE GENOMIC DNA]</scope>
    <source>
        <strain evidence="1">BBR_PRJEB10994</strain>
    </source>
</reference>
<evidence type="ECO:0000313" key="1">
    <source>
        <dbReference type="EMBL" id="VXD14582.1"/>
    </source>
</evidence>
<organism evidence="1 2">
    <name type="scientific">Planktothrix paucivesiculata PCC 9631</name>
    <dbReference type="NCBI Taxonomy" id="671071"/>
    <lineage>
        <taxon>Bacteria</taxon>
        <taxon>Bacillati</taxon>
        <taxon>Cyanobacteriota</taxon>
        <taxon>Cyanophyceae</taxon>
        <taxon>Oscillatoriophycideae</taxon>
        <taxon>Oscillatoriales</taxon>
        <taxon>Microcoleaceae</taxon>
        <taxon>Planktothrix</taxon>
    </lineage>
</organism>
<dbReference type="EMBL" id="CZCS02000013">
    <property type="protein sequence ID" value="VXD14582.1"/>
    <property type="molecule type" value="Genomic_DNA"/>
</dbReference>
<protein>
    <submittedName>
        <fullName evidence="1">Uncharacterized protein</fullName>
    </submittedName>
</protein>
<dbReference type="RefSeq" id="WP_083616196.1">
    <property type="nucleotide sequence ID" value="NZ_LR734982.1"/>
</dbReference>
<dbReference type="Proteomes" id="UP000182190">
    <property type="component" value="Unassembled WGS sequence"/>
</dbReference>